<dbReference type="AlphaFoldDB" id="A0A5C1A7Y1"/>
<dbReference type="KEGG" id="lrs:PX52LOC_00960"/>
<feature type="transmembrane region" description="Helical" evidence="1">
    <location>
        <begin position="549"/>
        <end position="569"/>
    </location>
</feature>
<gene>
    <name evidence="2" type="ORF">PX52LOC_00960</name>
</gene>
<feature type="transmembrane region" description="Helical" evidence="1">
    <location>
        <begin position="1133"/>
        <end position="1155"/>
    </location>
</feature>
<dbReference type="OrthoDB" id="219750at2"/>
<dbReference type="Gene3D" id="3.30.70.1320">
    <property type="entry name" value="Multidrug efflux transporter AcrB pore domain like"/>
    <property type="match status" value="2"/>
</dbReference>
<dbReference type="Gene3D" id="3.30.70.1430">
    <property type="entry name" value="Multidrug efflux transporter AcrB pore domain"/>
    <property type="match status" value="2"/>
</dbReference>
<accession>A0A5C1A7Y1</accession>
<dbReference type="RefSeq" id="WP_149109012.1">
    <property type="nucleotide sequence ID" value="NZ_CP042425.1"/>
</dbReference>
<dbReference type="GO" id="GO:0005886">
    <property type="term" value="C:plasma membrane"/>
    <property type="evidence" value="ECO:0007669"/>
    <property type="project" value="TreeGrafter"/>
</dbReference>
<feature type="transmembrane region" description="Helical" evidence="1">
    <location>
        <begin position="439"/>
        <end position="458"/>
    </location>
</feature>
<evidence type="ECO:0000313" key="3">
    <source>
        <dbReference type="Proteomes" id="UP000324974"/>
    </source>
</evidence>
<dbReference type="SUPFAM" id="SSF82714">
    <property type="entry name" value="Multidrug efflux transporter AcrB TolC docking domain, DN and DC subdomains"/>
    <property type="match status" value="2"/>
</dbReference>
<reference evidence="3" key="1">
    <citation type="submission" date="2019-08" db="EMBL/GenBank/DDBJ databases">
        <title>Limnoglobus roseus gen. nov., sp. nov., a novel freshwater planctomycete with a giant genome from the family Gemmataceae.</title>
        <authorList>
            <person name="Kulichevskaya I.S."/>
            <person name="Naumoff D.G."/>
            <person name="Miroshnikov K."/>
            <person name="Ivanova A."/>
            <person name="Philippov D.A."/>
            <person name="Hakobyan A."/>
            <person name="Rijpstra I.C."/>
            <person name="Sinninghe Damste J.S."/>
            <person name="Liesack W."/>
            <person name="Dedysh S.N."/>
        </authorList>
    </citation>
    <scope>NUCLEOTIDE SEQUENCE [LARGE SCALE GENOMIC DNA]</scope>
    <source>
        <strain evidence="3">PX52</strain>
    </source>
</reference>
<evidence type="ECO:0000256" key="1">
    <source>
        <dbReference type="SAM" id="Phobius"/>
    </source>
</evidence>
<feature type="transmembrane region" description="Helical" evidence="1">
    <location>
        <begin position="604"/>
        <end position="622"/>
    </location>
</feature>
<sequence length="1172" mass="126285">MVKNWISWAVANPLIVMILTVVLAIGGGYAFVHVNIEAYPDPAPAIIEVVAQFPGASAEEVERQVTVPLEVALAGMPGLDTTRSKSLFGLSHIRNQFTYAREYEQAKQDVLNRLASVNLPAGVTPQISPASPIGEILRFTIKNPKDPVTGKPIYTLSDLKATQEYVIQRELLRVPRVAGVTGVGGTIKRYEIQPDPDRLRQYGVSLAQLQTAVGNSNANGSGDNLTQGQLTIVVRSLGLLGNGQDPQQQTLAMANARTAAEYLRSEEARRCREIRQVVVASVNNVPVRVDQLVDGGPCLNADGSPRVDDGRLVTRGVVIGYQTRQGRVGFSKPHLDADGNRTFNPDGSQVWDDEDDVVQGIVLLRKGQESLPALKDVLAKVEELNQPGHLPPGMQLATFYNRTTLIDKTTETVHENLLVGMALVTTILLMFLGNVRAAVIVALNIPLALLFAFGVLLARGKSANLLSIGAVDFGIIVDSSVIIVESIYRNLMRTDDADRPIEDRILAACGQVTKSVFFATVIMVCALLPLFTMSGPEGQIFGPMADTYAFALGGALILAMTVSPVLCYLLMKRLKPKPDNVLVRALQWMFLVQLRWLLHVRWLALAGFVGVLTFTGVLAANMGREFMPELEEGNLMVRGTFPVNVALGEVSGRVKQLRKVLQQFPEFAVIVPTIGRPDDGTDPTGYYNCETFLPLRSEADWPVDPKRGRPRKKAEMVHDLEEALDANFPGVDFDISQIIRDNVMEALSGVKGENSIKVFGPDLDVLEQTAANIRDTLNGVPGVQNAGVFRVQGQSSLEFPVDRQKCARWNVSAADVQAVIQSAVGGRAATQMQEGGRLFDVTVRWPARLRADQESILAIPVPVGGNQVTAGNQFALAPTPASGGAIGLSPIGTTMALPSPTGDAYNAPNVSTGTPVRRLSDLVTPLNAKGQPDEANGSFLRPGASTIYREQGQRLIAIKFEVRGRDLASTVAEARAKVDPLLKVPYRAEWSGEFKQMEAAEGRMAKMFLVSLVLIVLFLYLAFHNFLDTLVVLANVLAMGIGGVWALRLAGLNFNISAAVGFISVLGVAVMNGLLFVSAFNGMRAHGVPLNDALLRGTRQLVRPVVMTALAAILGLLPAALSTKMGSESQKPLAVVVVGGMLFTIVALNLVPVLYSFYGRRTPPAGAGDMAH</sequence>
<dbReference type="SUPFAM" id="SSF82866">
    <property type="entry name" value="Multidrug efflux transporter AcrB transmembrane domain"/>
    <property type="match status" value="2"/>
</dbReference>
<dbReference type="PANTHER" id="PTHR32063:SF12">
    <property type="entry name" value="CATION EFFLUX SYSTEM PROTEIN"/>
    <property type="match status" value="1"/>
</dbReference>
<name>A0A5C1A7Y1_9BACT</name>
<feature type="transmembrane region" description="Helical" evidence="1">
    <location>
        <begin position="505"/>
        <end position="529"/>
    </location>
</feature>
<keyword evidence="1" id="KW-0472">Membrane</keyword>
<protein>
    <submittedName>
        <fullName evidence="2">AcrB/AcrD/AcrF family protein</fullName>
    </submittedName>
</protein>
<dbReference type="PANTHER" id="PTHR32063">
    <property type="match status" value="1"/>
</dbReference>
<proteinExistence type="predicted"/>
<feature type="transmembrane region" description="Helical" evidence="1">
    <location>
        <begin position="1101"/>
        <end position="1121"/>
    </location>
</feature>
<keyword evidence="3" id="KW-1185">Reference proteome</keyword>
<dbReference type="Pfam" id="PF00873">
    <property type="entry name" value="ACR_tran"/>
    <property type="match status" value="3"/>
</dbReference>
<dbReference type="PRINTS" id="PR00702">
    <property type="entry name" value="ACRIFLAVINRP"/>
</dbReference>
<dbReference type="Proteomes" id="UP000324974">
    <property type="component" value="Chromosome"/>
</dbReference>
<evidence type="ECO:0000313" key="2">
    <source>
        <dbReference type="EMBL" id="QEL14096.1"/>
    </source>
</evidence>
<keyword evidence="1" id="KW-1133">Transmembrane helix</keyword>
<organism evidence="2 3">
    <name type="scientific">Limnoglobus roseus</name>
    <dbReference type="NCBI Taxonomy" id="2598579"/>
    <lineage>
        <taxon>Bacteria</taxon>
        <taxon>Pseudomonadati</taxon>
        <taxon>Planctomycetota</taxon>
        <taxon>Planctomycetia</taxon>
        <taxon>Gemmatales</taxon>
        <taxon>Gemmataceae</taxon>
        <taxon>Limnoglobus</taxon>
    </lineage>
</organism>
<dbReference type="InterPro" id="IPR027463">
    <property type="entry name" value="AcrB_DN_DC_subdom"/>
</dbReference>
<feature type="transmembrane region" description="Helical" evidence="1">
    <location>
        <begin position="1059"/>
        <end position="1081"/>
    </location>
</feature>
<dbReference type="Gene3D" id="3.30.2090.10">
    <property type="entry name" value="Multidrug efflux transporter AcrB TolC docking domain, DN and DC subdomains"/>
    <property type="match status" value="2"/>
</dbReference>
<dbReference type="Gene3D" id="3.30.70.1440">
    <property type="entry name" value="Multidrug efflux transporter AcrB pore domain"/>
    <property type="match status" value="2"/>
</dbReference>
<feature type="transmembrane region" description="Helical" evidence="1">
    <location>
        <begin position="1004"/>
        <end position="1023"/>
    </location>
</feature>
<feature type="transmembrane region" description="Helical" evidence="1">
    <location>
        <begin position="1029"/>
        <end position="1047"/>
    </location>
</feature>
<dbReference type="Gene3D" id="1.20.1640.10">
    <property type="entry name" value="Multidrug efflux transporter AcrB transmembrane domain"/>
    <property type="match status" value="4"/>
</dbReference>
<dbReference type="SUPFAM" id="SSF82693">
    <property type="entry name" value="Multidrug efflux transporter AcrB pore domain, PN1, PN2, PC1 and PC2 subdomains"/>
    <property type="match status" value="2"/>
</dbReference>
<dbReference type="GO" id="GO:0042910">
    <property type="term" value="F:xenobiotic transmembrane transporter activity"/>
    <property type="evidence" value="ECO:0007669"/>
    <property type="project" value="TreeGrafter"/>
</dbReference>
<dbReference type="EMBL" id="CP042425">
    <property type="protein sequence ID" value="QEL14096.1"/>
    <property type="molecule type" value="Genomic_DNA"/>
</dbReference>
<keyword evidence="1" id="KW-0812">Transmembrane</keyword>
<dbReference type="InterPro" id="IPR001036">
    <property type="entry name" value="Acrflvin-R"/>
</dbReference>